<comment type="similarity">
    <text evidence="2">Belongs to the DadA oxidoreductase family.</text>
</comment>
<gene>
    <name evidence="6" type="ORF">FNU76_03305</name>
</gene>
<dbReference type="OrthoDB" id="9799943at2"/>
<evidence type="ECO:0000259" key="5">
    <source>
        <dbReference type="Pfam" id="PF01266"/>
    </source>
</evidence>
<dbReference type="RefSeq" id="WP_143856386.1">
    <property type="nucleotide sequence ID" value="NZ_CP041730.1"/>
</dbReference>
<dbReference type="NCBIfam" id="TIGR03364">
    <property type="entry name" value="HpnW_proposed"/>
    <property type="match status" value="1"/>
</dbReference>
<accession>A0A516SBD6</accession>
<dbReference type="PANTHER" id="PTHR13847">
    <property type="entry name" value="SARCOSINE DEHYDROGENASE-RELATED"/>
    <property type="match status" value="1"/>
</dbReference>
<keyword evidence="3" id="KW-0285">Flavoprotein</keyword>
<evidence type="ECO:0000256" key="1">
    <source>
        <dbReference type="ARBA" id="ARBA00001974"/>
    </source>
</evidence>
<proteinExistence type="inferred from homology"/>
<dbReference type="InterPro" id="IPR006076">
    <property type="entry name" value="FAD-dep_OxRdtase"/>
</dbReference>
<evidence type="ECO:0000256" key="2">
    <source>
        <dbReference type="ARBA" id="ARBA00009410"/>
    </source>
</evidence>
<dbReference type="InterPro" id="IPR017741">
    <property type="entry name" value="FAD-dependent_OxRdtase_HpnW"/>
</dbReference>
<dbReference type="GO" id="GO:0016491">
    <property type="term" value="F:oxidoreductase activity"/>
    <property type="evidence" value="ECO:0007669"/>
    <property type="project" value="UniProtKB-KW"/>
</dbReference>
<keyword evidence="7" id="KW-1185">Reference proteome</keyword>
<dbReference type="AlphaFoldDB" id="A0A516SBD6"/>
<keyword evidence="4" id="KW-0560">Oxidoreductase</keyword>
<dbReference type="KEGG" id="cari:FNU76_03305"/>
<feature type="domain" description="FAD dependent oxidoreductase" evidence="5">
    <location>
        <begin position="6"/>
        <end position="363"/>
    </location>
</feature>
<sequence>MSPPRLAVIGAGMLGLAHAWAAVRRGYAVTVFERDHQACGASVRNFGLGLLLGQTQGEMLELAHRTRSLWLDLLPALGCWHKAQGSLMVARDDAEWAVLQIFQQDLGQVYGTRLLDPAQLALHHVHGLGGLRSHHEIAFDARRTIPAFARWLAEVHGVRFHYGTQVHTIALPELHTSRGPHHADRVIVCAGHDFQTLYPGAFADLDLQRCRLQMLRLANPGMVLGPTLMTGLSTLHYGAFTQHPPLAAPLARLRERLAGEQPALPANGIHLIVQQVGKSGDLIVGDSHHYGADVSPFNSEEVDTLILGLAEQLLARPLRVKERWQGVYAKGADAYVNLQPAPDVQCVAITAGVGMSIGLALAERVLHA</sequence>
<evidence type="ECO:0000313" key="6">
    <source>
        <dbReference type="EMBL" id="QDQ25461.1"/>
    </source>
</evidence>
<dbReference type="Gene3D" id="3.30.9.10">
    <property type="entry name" value="D-Amino Acid Oxidase, subunit A, domain 2"/>
    <property type="match status" value="1"/>
</dbReference>
<comment type="cofactor">
    <cofactor evidence="1">
        <name>FAD</name>
        <dbReference type="ChEBI" id="CHEBI:57692"/>
    </cofactor>
</comment>
<dbReference type="SUPFAM" id="SSF51905">
    <property type="entry name" value="FAD/NAD(P)-binding domain"/>
    <property type="match status" value="1"/>
</dbReference>
<dbReference type="Gene3D" id="3.50.50.60">
    <property type="entry name" value="FAD/NAD(P)-binding domain"/>
    <property type="match status" value="1"/>
</dbReference>
<evidence type="ECO:0000313" key="7">
    <source>
        <dbReference type="Proteomes" id="UP000317550"/>
    </source>
</evidence>
<organism evidence="6 7">
    <name type="scientific">Chitinimonas arctica</name>
    <dbReference type="NCBI Taxonomy" id="2594795"/>
    <lineage>
        <taxon>Bacteria</taxon>
        <taxon>Pseudomonadati</taxon>
        <taxon>Pseudomonadota</taxon>
        <taxon>Betaproteobacteria</taxon>
        <taxon>Neisseriales</taxon>
        <taxon>Chitinibacteraceae</taxon>
        <taxon>Chitinimonas</taxon>
    </lineage>
</organism>
<dbReference type="GO" id="GO:0005737">
    <property type="term" value="C:cytoplasm"/>
    <property type="evidence" value="ECO:0007669"/>
    <property type="project" value="TreeGrafter"/>
</dbReference>
<dbReference type="EMBL" id="CP041730">
    <property type="protein sequence ID" value="QDQ25461.1"/>
    <property type="molecule type" value="Genomic_DNA"/>
</dbReference>
<reference evidence="7" key="1">
    <citation type="submission" date="2019-07" db="EMBL/GenBank/DDBJ databases">
        <title>Chitinimonas sp. nov., isolated from Ny-Alesund, arctica soil.</title>
        <authorList>
            <person name="Xu Q."/>
            <person name="Peng F."/>
        </authorList>
    </citation>
    <scope>NUCLEOTIDE SEQUENCE [LARGE SCALE GENOMIC DNA]</scope>
    <source>
        <strain evidence="7">R3-44</strain>
    </source>
</reference>
<dbReference type="InterPro" id="IPR036188">
    <property type="entry name" value="FAD/NAD-bd_sf"/>
</dbReference>
<protein>
    <submittedName>
        <fullName evidence="6">TIGR03364 family FAD-dependent oxidoreductase</fullName>
    </submittedName>
</protein>
<dbReference type="Proteomes" id="UP000317550">
    <property type="component" value="Chromosome"/>
</dbReference>
<evidence type="ECO:0000256" key="3">
    <source>
        <dbReference type="ARBA" id="ARBA00022630"/>
    </source>
</evidence>
<dbReference type="Pfam" id="PF01266">
    <property type="entry name" value="DAO"/>
    <property type="match status" value="1"/>
</dbReference>
<name>A0A516SBD6_9NEIS</name>
<evidence type="ECO:0000256" key="4">
    <source>
        <dbReference type="ARBA" id="ARBA00023002"/>
    </source>
</evidence>
<dbReference type="PANTHER" id="PTHR13847:SF286">
    <property type="entry name" value="D-AMINO ACID DEHYDROGENASE"/>
    <property type="match status" value="1"/>
</dbReference>